<dbReference type="InterPro" id="IPR058625">
    <property type="entry name" value="MdtA-like_BSH"/>
</dbReference>
<evidence type="ECO:0000313" key="5">
    <source>
        <dbReference type="Proteomes" id="UP000199040"/>
    </source>
</evidence>
<dbReference type="Gene3D" id="2.40.30.170">
    <property type="match status" value="1"/>
</dbReference>
<name>A0A1I2YBQ8_9GAMM</name>
<dbReference type="SUPFAM" id="SSF111369">
    <property type="entry name" value="HlyD-like secretion proteins"/>
    <property type="match status" value="1"/>
</dbReference>
<dbReference type="EMBL" id="FOPY01000001">
    <property type="protein sequence ID" value="SFH22809.1"/>
    <property type="molecule type" value="Genomic_DNA"/>
</dbReference>
<dbReference type="Pfam" id="PF25917">
    <property type="entry name" value="BSH_RND"/>
    <property type="match status" value="1"/>
</dbReference>
<keyword evidence="5" id="KW-1185">Reference proteome</keyword>
<dbReference type="AlphaFoldDB" id="A0A1I2YBQ8"/>
<dbReference type="Gene3D" id="1.10.287.470">
    <property type="entry name" value="Helix hairpin bin"/>
    <property type="match status" value="1"/>
</dbReference>
<dbReference type="Gene3D" id="2.40.50.100">
    <property type="match status" value="1"/>
</dbReference>
<dbReference type="InterPro" id="IPR006143">
    <property type="entry name" value="RND_pump_MFP"/>
</dbReference>
<sequence>MRHKLTLSPALFALALGIALLAWLAFGNMQEFRDNAPPSDEQAGQDLPRVEVRLSRAEAYSPHLTLQGQLEPRRDVTLRPSLSGTVARLPQAQGTRVAQGDVLLELELEDLDAQLARAKADLELRQAELEAGQRLRSRELVAGNELLRLQSALATAKAELASLRQQQANLRIVAPFAGTLDRLDIDEGDYVQAGEDIGRLIEIDQLTAEAWAPQRRALALEEGLPVTAILLDGSTLQGELSYIASGADEATRSYALEANIANPERRRIAGASATLEIALPERQAHRLSPARLVLDEQGQLGVKHLAPDDTVEFTPVSLISADATQAWVAGLPEEIRLITLGGGFVDNGDAVVPVPADTEEERS</sequence>
<evidence type="ECO:0000259" key="3">
    <source>
        <dbReference type="Pfam" id="PF25917"/>
    </source>
</evidence>
<feature type="coiled-coil region" evidence="2">
    <location>
        <begin position="101"/>
        <end position="173"/>
    </location>
</feature>
<dbReference type="STRING" id="442341.SAMN04487959_101332"/>
<dbReference type="RefSeq" id="WP_092842923.1">
    <property type="nucleotide sequence ID" value="NZ_FOPY01000001.1"/>
</dbReference>
<accession>A0A1I2YBQ8</accession>
<feature type="domain" description="Multidrug resistance protein MdtA-like barrel-sandwich hybrid" evidence="3">
    <location>
        <begin position="74"/>
        <end position="196"/>
    </location>
</feature>
<proteinExistence type="inferred from homology"/>
<evidence type="ECO:0000256" key="2">
    <source>
        <dbReference type="SAM" id="Coils"/>
    </source>
</evidence>
<organism evidence="4 5">
    <name type="scientific">Modicisalibacter xianhensis</name>
    <dbReference type="NCBI Taxonomy" id="442341"/>
    <lineage>
        <taxon>Bacteria</taxon>
        <taxon>Pseudomonadati</taxon>
        <taxon>Pseudomonadota</taxon>
        <taxon>Gammaproteobacteria</taxon>
        <taxon>Oceanospirillales</taxon>
        <taxon>Halomonadaceae</taxon>
        <taxon>Modicisalibacter</taxon>
    </lineage>
</organism>
<dbReference type="PANTHER" id="PTHR30469:SF29">
    <property type="entry name" value="BLR2860 PROTEIN"/>
    <property type="match status" value="1"/>
</dbReference>
<dbReference type="GO" id="GO:0015562">
    <property type="term" value="F:efflux transmembrane transporter activity"/>
    <property type="evidence" value="ECO:0007669"/>
    <property type="project" value="TreeGrafter"/>
</dbReference>
<gene>
    <name evidence="4" type="ORF">SAMN04487959_101332</name>
</gene>
<reference evidence="4 5" key="1">
    <citation type="submission" date="2016-10" db="EMBL/GenBank/DDBJ databases">
        <authorList>
            <person name="de Groot N.N."/>
        </authorList>
    </citation>
    <scope>NUCLEOTIDE SEQUENCE [LARGE SCALE GENOMIC DNA]</scope>
    <source>
        <strain evidence="4 5">CGMCC 1.6848</strain>
    </source>
</reference>
<dbReference type="GO" id="GO:1990281">
    <property type="term" value="C:efflux pump complex"/>
    <property type="evidence" value="ECO:0007669"/>
    <property type="project" value="TreeGrafter"/>
</dbReference>
<keyword evidence="2" id="KW-0175">Coiled coil</keyword>
<evidence type="ECO:0000313" key="4">
    <source>
        <dbReference type="EMBL" id="SFH22809.1"/>
    </source>
</evidence>
<protein>
    <submittedName>
        <fullName evidence="4">Membrane fusion protein, multidrug efflux system</fullName>
    </submittedName>
</protein>
<evidence type="ECO:0000256" key="1">
    <source>
        <dbReference type="ARBA" id="ARBA00009477"/>
    </source>
</evidence>
<dbReference type="Proteomes" id="UP000199040">
    <property type="component" value="Unassembled WGS sequence"/>
</dbReference>
<dbReference type="NCBIfam" id="TIGR01730">
    <property type="entry name" value="RND_mfp"/>
    <property type="match status" value="1"/>
</dbReference>
<dbReference type="PANTHER" id="PTHR30469">
    <property type="entry name" value="MULTIDRUG RESISTANCE PROTEIN MDTA"/>
    <property type="match status" value="1"/>
</dbReference>
<comment type="similarity">
    <text evidence="1">Belongs to the membrane fusion protein (MFP) (TC 8.A.1) family.</text>
</comment>